<sequence>MVSWLKRRARQVKAASHQDQDTPPAVLGRGVRSLAEGGAPFWRTTPLAALSPEQWEALCDGCGKCCLLKLQDDDEDGQPGEVHATNVACRLLDRHSCRCSDYAERWDSVPDCVQLFPAAIRRTPWLPPTCAYRLLDEGHDLPEWHPLVTGDPESIHRAGKSVRGRCIDERKAGPLDHHLVDWDDL</sequence>
<comment type="similarity">
    <text evidence="1">Belongs to the UPF0260 family.</text>
</comment>
<keyword evidence="3" id="KW-1185">Reference proteome</keyword>
<name>A0A1G7ZQ86_9PROT</name>
<protein>
    <recommendedName>
        <fullName evidence="1">UPF0260 protein SAMN05421742_104184</fullName>
    </recommendedName>
</protein>
<dbReference type="OrthoDB" id="9786855at2"/>
<dbReference type="HAMAP" id="MF_00676">
    <property type="entry name" value="UPF0260"/>
    <property type="match status" value="1"/>
</dbReference>
<dbReference type="Proteomes" id="UP000217076">
    <property type="component" value="Unassembled WGS sequence"/>
</dbReference>
<dbReference type="EMBL" id="FNCV01000004">
    <property type="protein sequence ID" value="SDH10881.1"/>
    <property type="molecule type" value="Genomic_DNA"/>
</dbReference>
<proteinExistence type="inferred from homology"/>
<dbReference type="NCBIfam" id="NF003507">
    <property type="entry name" value="PRK05170.2-5"/>
    <property type="match status" value="1"/>
</dbReference>
<dbReference type="InterPro" id="IPR008228">
    <property type="entry name" value="UCP006173"/>
</dbReference>
<dbReference type="PANTHER" id="PTHR37421">
    <property type="entry name" value="UPF0260 PROTEIN YCGN"/>
    <property type="match status" value="1"/>
</dbReference>
<dbReference type="STRING" id="83401.SAMN05421742_104184"/>
<evidence type="ECO:0000313" key="3">
    <source>
        <dbReference type="Proteomes" id="UP000217076"/>
    </source>
</evidence>
<organism evidence="2 3">
    <name type="scientific">Roseospirillum parvum</name>
    <dbReference type="NCBI Taxonomy" id="83401"/>
    <lineage>
        <taxon>Bacteria</taxon>
        <taxon>Pseudomonadati</taxon>
        <taxon>Pseudomonadota</taxon>
        <taxon>Alphaproteobacteria</taxon>
        <taxon>Rhodospirillales</taxon>
        <taxon>Rhodospirillaceae</taxon>
        <taxon>Roseospirillum</taxon>
    </lineage>
</organism>
<accession>A0A1G7ZQ86</accession>
<gene>
    <name evidence="2" type="ORF">SAMN05421742_104184</name>
</gene>
<dbReference type="PANTHER" id="PTHR37421:SF1">
    <property type="entry name" value="UPF0260 PROTEIN YCGN"/>
    <property type="match status" value="1"/>
</dbReference>
<dbReference type="InterPro" id="IPR005358">
    <property type="entry name" value="Puta_zinc/iron-chelating_dom"/>
</dbReference>
<dbReference type="AlphaFoldDB" id="A0A1G7ZQ86"/>
<evidence type="ECO:0000313" key="2">
    <source>
        <dbReference type="EMBL" id="SDH10881.1"/>
    </source>
</evidence>
<reference evidence="3" key="1">
    <citation type="submission" date="2016-10" db="EMBL/GenBank/DDBJ databases">
        <authorList>
            <person name="Varghese N."/>
            <person name="Submissions S."/>
        </authorList>
    </citation>
    <scope>NUCLEOTIDE SEQUENCE [LARGE SCALE GENOMIC DNA]</scope>
    <source>
        <strain evidence="3">930I</strain>
    </source>
</reference>
<evidence type="ECO:0000256" key="1">
    <source>
        <dbReference type="HAMAP-Rule" id="MF_00676"/>
    </source>
</evidence>
<dbReference type="Pfam" id="PF03692">
    <property type="entry name" value="CxxCxxCC"/>
    <property type="match status" value="1"/>
</dbReference>
<dbReference type="NCBIfam" id="NF003501">
    <property type="entry name" value="PRK05170.1-5"/>
    <property type="match status" value="1"/>
</dbReference>